<feature type="compositionally biased region" description="Low complexity" evidence="6">
    <location>
        <begin position="215"/>
        <end position="226"/>
    </location>
</feature>
<feature type="region of interest" description="Disordered" evidence="6">
    <location>
        <begin position="209"/>
        <end position="238"/>
    </location>
</feature>
<feature type="transmembrane region" description="Helical" evidence="7">
    <location>
        <begin position="90"/>
        <end position="111"/>
    </location>
</feature>
<gene>
    <name evidence="9" type="ORF">ALECFALPRED_001892</name>
</gene>
<dbReference type="Proteomes" id="UP000664203">
    <property type="component" value="Unassembled WGS sequence"/>
</dbReference>
<feature type="transmembrane region" description="Helical" evidence="7">
    <location>
        <begin position="6"/>
        <end position="28"/>
    </location>
</feature>
<comment type="subcellular location">
    <subcellularLocation>
        <location evidence="1">Membrane</location>
        <topology evidence="1">Multi-pass membrane protein</topology>
    </subcellularLocation>
</comment>
<dbReference type="EMBL" id="CAJPDR010000149">
    <property type="protein sequence ID" value="CAF9921835.1"/>
    <property type="molecule type" value="Genomic_DNA"/>
</dbReference>
<dbReference type="PANTHER" id="PTHR33048:SF47">
    <property type="entry name" value="INTEGRAL MEMBRANE PROTEIN-RELATED"/>
    <property type="match status" value="1"/>
</dbReference>
<evidence type="ECO:0000256" key="7">
    <source>
        <dbReference type="SAM" id="Phobius"/>
    </source>
</evidence>
<keyword evidence="4 7" id="KW-0472">Membrane</keyword>
<evidence type="ECO:0000256" key="1">
    <source>
        <dbReference type="ARBA" id="ARBA00004141"/>
    </source>
</evidence>
<evidence type="ECO:0000256" key="5">
    <source>
        <dbReference type="ARBA" id="ARBA00038359"/>
    </source>
</evidence>
<sequence length="322" mass="35387">MLEFSAISEALSVFGIGVVKVSVCLALLRVVDRARRGITLVLRSLLVFIAVTHLALAMLFFLHFRPLAALWNAKVHGSCLATHTTVLAEYVGFAVDVVTDLVRAGIPALVIHRLQMSFRTKMALCVLMGLGVFTAGCAVAKAITLRGVFADDYTFGFTKPATWAAVEQFVGIIITSIPALRPLLSSFPERPQRRSGIRKYMFWGSKTGSSGLGKKGSQQQQKQQQQVPRSESDVQESARTKTTFLNWYRDSRESSFGSSNLDQATAVYDESSRGGMRETDPEKGLLGDRFGHVGGVDYLKEWSLPDIADRRSAMISMPVFDV</sequence>
<accession>A0A8H3II79</accession>
<feature type="transmembrane region" description="Helical" evidence="7">
    <location>
        <begin position="40"/>
        <end position="62"/>
    </location>
</feature>
<evidence type="ECO:0000256" key="6">
    <source>
        <dbReference type="SAM" id="MobiDB-lite"/>
    </source>
</evidence>
<comment type="caution">
    <text evidence="9">The sequence shown here is derived from an EMBL/GenBank/DDBJ whole genome shotgun (WGS) entry which is preliminary data.</text>
</comment>
<feature type="compositionally biased region" description="Basic and acidic residues" evidence="6">
    <location>
        <begin position="270"/>
        <end position="285"/>
    </location>
</feature>
<name>A0A8H3II79_9LECA</name>
<dbReference type="AlphaFoldDB" id="A0A8H3II79"/>
<organism evidence="9 10">
    <name type="scientific">Alectoria fallacina</name>
    <dbReference type="NCBI Taxonomy" id="1903189"/>
    <lineage>
        <taxon>Eukaryota</taxon>
        <taxon>Fungi</taxon>
        <taxon>Dikarya</taxon>
        <taxon>Ascomycota</taxon>
        <taxon>Pezizomycotina</taxon>
        <taxon>Lecanoromycetes</taxon>
        <taxon>OSLEUM clade</taxon>
        <taxon>Lecanoromycetidae</taxon>
        <taxon>Lecanorales</taxon>
        <taxon>Lecanorineae</taxon>
        <taxon>Parmeliaceae</taxon>
        <taxon>Alectoria</taxon>
    </lineage>
</organism>
<dbReference type="InterPro" id="IPR052337">
    <property type="entry name" value="SAT4-like"/>
</dbReference>
<feature type="transmembrane region" description="Helical" evidence="7">
    <location>
        <begin position="163"/>
        <end position="184"/>
    </location>
</feature>
<evidence type="ECO:0000259" key="8">
    <source>
        <dbReference type="Pfam" id="PF20684"/>
    </source>
</evidence>
<keyword evidence="10" id="KW-1185">Reference proteome</keyword>
<dbReference type="GO" id="GO:0016020">
    <property type="term" value="C:membrane"/>
    <property type="evidence" value="ECO:0007669"/>
    <property type="project" value="UniProtKB-SubCell"/>
</dbReference>
<feature type="region of interest" description="Disordered" evidence="6">
    <location>
        <begin position="266"/>
        <end position="285"/>
    </location>
</feature>
<protein>
    <recommendedName>
        <fullName evidence="8">Rhodopsin domain-containing protein</fullName>
    </recommendedName>
</protein>
<dbReference type="OrthoDB" id="3934549at2759"/>
<keyword evidence="2 7" id="KW-0812">Transmembrane</keyword>
<evidence type="ECO:0000313" key="10">
    <source>
        <dbReference type="Proteomes" id="UP000664203"/>
    </source>
</evidence>
<feature type="transmembrane region" description="Helical" evidence="7">
    <location>
        <begin position="123"/>
        <end position="143"/>
    </location>
</feature>
<evidence type="ECO:0000256" key="2">
    <source>
        <dbReference type="ARBA" id="ARBA00022692"/>
    </source>
</evidence>
<feature type="domain" description="Rhodopsin" evidence="8">
    <location>
        <begin position="9"/>
        <end position="185"/>
    </location>
</feature>
<evidence type="ECO:0000256" key="3">
    <source>
        <dbReference type="ARBA" id="ARBA00022989"/>
    </source>
</evidence>
<reference evidence="9" key="1">
    <citation type="submission" date="2021-03" db="EMBL/GenBank/DDBJ databases">
        <authorList>
            <person name="Tagirdzhanova G."/>
        </authorList>
    </citation>
    <scope>NUCLEOTIDE SEQUENCE</scope>
</reference>
<keyword evidence="3 7" id="KW-1133">Transmembrane helix</keyword>
<proteinExistence type="inferred from homology"/>
<dbReference type="Pfam" id="PF20684">
    <property type="entry name" value="Fung_rhodopsin"/>
    <property type="match status" value="1"/>
</dbReference>
<dbReference type="InterPro" id="IPR049326">
    <property type="entry name" value="Rhodopsin_dom_fungi"/>
</dbReference>
<comment type="similarity">
    <text evidence="5">Belongs to the SAT4 family.</text>
</comment>
<dbReference type="PANTHER" id="PTHR33048">
    <property type="entry name" value="PTH11-LIKE INTEGRAL MEMBRANE PROTEIN (AFU_ORTHOLOGUE AFUA_5G11245)"/>
    <property type="match status" value="1"/>
</dbReference>
<evidence type="ECO:0000313" key="9">
    <source>
        <dbReference type="EMBL" id="CAF9921835.1"/>
    </source>
</evidence>
<evidence type="ECO:0000256" key="4">
    <source>
        <dbReference type="ARBA" id="ARBA00023136"/>
    </source>
</evidence>